<keyword evidence="2" id="KW-1185">Reference proteome</keyword>
<accession>A0A161DIL3</accession>
<evidence type="ECO:0000313" key="1">
    <source>
        <dbReference type="EMBL" id="AMB43068.1"/>
    </source>
</evidence>
<dbReference type="GeneID" id="27246341"/>
<name>A0A161DIL3_9ADEN</name>
<proteinExistence type="predicted"/>
<dbReference type="Proteomes" id="UP000155737">
    <property type="component" value="Segment"/>
</dbReference>
<reference evidence="1 2" key="1">
    <citation type="journal article" date="2016" name="J. Gen. Virol.">
        <title>Novel bat adenoviruses with an extremely large E3 gene.</title>
        <authorList>
            <person name="Tan B."/>
            <person name="Yang X.L."/>
            <person name="Ge X.Y."/>
            <person name="Peng C."/>
            <person name="Zhang Y.Z."/>
            <person name="Zhang L.B."/>
            <person name="Shi Z.L."/>
        </authorList>
    </citation>
    <scope>NUCLEOTIDE SEQUENCE [LARGE SCALE GENOMIC DNA]</scope>
    <source>
        <strain evidence="1">WIV9</strain>
    </source>
</reference>
<organism evidence="1 2">
    <name type="scientific">Bat mastadenovirus WIV9</name>
    <dbReference type="NCBI Taxonomy" id="1788436"/>
    <lineage>
        <taxon>Viruses</taxon>
        <taxon>Varidnaviria</taxon>
        <taxon>Bamfordvirae</taxon>
        <taxon>Preplasmiviricota</taxon>
        <taxon>Polisuviricotina</taxon>
        <taxon>Pharingeaviricetes</taxon>
        <taxon>Rowavirales</taxon>
        <taxon>Adenoviridae</taxon>
        <taxon>Mastadenovirus</taxon>
        <taxon>Mastadenovirus rhinolopidae</taxon>
        <taxon>Bat mastadenovirus C</taxon>
    </lineage>
</organism>
<evidence type="ECO:0000313" key="2">
    <source>
        <dbReference type="Proteomes" id="UP000155737"/>
    </source>
</evidence>
<protein>
    <submittedName>
        <fullName evidence="1">U exon</fullName>
    </submittedName>
</protein>
<sequence length="58" mass="6895">MKIKCGEEVGDFEGLSFKKFCLFARQHELRFCSWENGSWIEAYPKEDQSTSELFNQLR</sequence>
<dbReference type="RefSeq" id="YP_009246366.1">
    <property type="nucleotide sequence ID" value="NC_029898.1"/>
</dbReference>
<dbReference type="OrthoDB" id="23095at10239"/>
<dbReference type="EMBL" id="KT698853">
    <property type="protein sequence ID" value="AMB43068.1"/>
    <property type="molecule type" value="Genomic_DNA"/>
</dbReference>
<dbReference type="KEGG" id="vg:27246341"/>